<feature type="transmembrane region" description="Helical" evidence="1">
    <location>
        <begin position="20"/>
        <end position="40"/>
    </location>
</feature>
<evidence type="ECO:0000313" key="3">
    <source>
        <dbReference type="Proteomes" id="UP001589610"/>
    </source>
</evidence>
<keyword evidence="1" id="KW-0472">Membrane</keyword>
<evidence type="ECO:0000313" key="2">
    <source>
        <dbReference type="EMBL" id="MFB9676716.1"/>
    </source>
</evidence>
<sequence length="60" mass="6302">MLFSGWESGVIDDYPTAGLLAWLVGAIGVGGSVLVGWAGAAQAEEAREARETREARERPA</sequence>
<organism evidence="2 3">
    <name type="scientific">Streptosporangium vulgare</name>
    <dbReference type="NCBI Taxonomy" id="46190"/>
    <lineage>
        <taxon>Bacteria</taxon>
        <taxon>Bacillati</taxon>
        <taxon>Actinomycetota</taxon>
        <taxon>Actinomycetes</taxon>
        <taxon>Streptosporangiales</taxon>
        <taxon>Streptosporangiaceae</taxon>
        <taxon>Streptosporangium</taxon>
    </lineage>
</organism>
<proteinExistence type="predicted"/>
<evidence type="ECO:0000256" key="1">
    <source>
        <dbReference type="SAM" id="Phobius"/>
    </source>
</evidence>
<dbReference type="EMBL" id="JBHMBS010000006">
    <property type="protein sequence ID" value="MFB9676716.1"/>
    <property type="molecule type" value="Genomic_DNA"/>
</dbReference>
<comment type="caution">
    <text evidence="2">The sequence shown here is derived from an EMBL/GenBank/DDBJ whole genome shotgun (WGS) entry which is preliminary data.</text>
</comment>
<accession>A0ABV5TCA1</accession>
<keyword evidence="3" id="KW-1185">Reference proteome</keyword>
<reference evidence="2 3" key="1">
    <citation type="submission" date="2024-09" db="EMBL/GenBank/DDBJ databases">
        <authorList>
            <person name="Sun Q."/>
            <person name="Mori K."/>
        </authorList>
    </citation>
    <scope>NUCLEOTIDE SEQUENCE [LARGE SCALE GENOMIC DNA]</scope>
    <source>
        <strain evidence="2 3">JCM 3028</strain>
    </source>
</reference>
<gene>
    <name evidence="2" type="ORF">ACFFRH_14605</name>
</gene>
<keyword evidence="1" id="KW-1133">Transmembrane helix</keyword>
<protein>
    <submittedName>
        <fullName evidence="2">Uncharacterized protein</fullName>
    </submittedName>
</protein>
<dbReference type="RefSeq" id="WP_344748541.1">
    <property type="nucleotide sequence ID" value="NZ_BAAAWW010000161.1"/>
</dbReference>
<dbReference type="Proteomes" id="UP001589610">
    <property type="component" value="Unassembled WGS sequence"/>
</dbReference>
<keyword evidence="1" id="KW-0812">Transmembrane</keyword>
<name>A0ABV5TCA1_9ACTN</name>